<dbReference type="Proteomes" id="UP000257067">
    <property type="component" value="Unassembled WGS sequence"/>
</dbReference>
<dbReference type="AlphaFoldDB" id="A0A3D8IXA2"/>
<reference evidence="1 2" key="1">
    <citation type="submission" date="2018-04" db="EMBL/GenBank/DDBJ databases">
        <title>Novel Campyloabacter and Helicobacter Species and Strains.</title>
        <authorList>
            <person name="Mannion A.J."/>
            <person name="Shen Z."/>
            <person name="Fox J.G."/>
        </authorList>
    </citation>
    <scope>NUCLEOTIDE SEQUENCE [LARGE SCALE GENOMIC DNA]</scope>
    <source>
        <strain evidence="1 2">ATCC 700242</strain>
    </source>
</reference>
<evidence type="ECO:0008006" key="3">
    <source>
        <dbReference type="Google" id="ProtNLM"/>
    </source>
</evidence>
<protein>
    <recommendedName>
        <fullName evidence="3">Clan AA aspartic protease</fullName>
    </recommendedName>
</protein>
<evidence type="ECO:0000313" key="1">
    <source>
        <dbReference type="EMBL" id="RDU69897.1"/>
    </source>
</evidence>
<sequence>MQFFYSKVLIGLNLDYDNCQVHVIRIKNKSIKQNIKTDIKTIDNIFPAETLKLIKYYKKKFPFTYIGIFSKTYNQGAIPTTKPKEFIKYDVNLQGYSTKSFDGSWSAYIKNQDCLNEVSQNPDLGDIDLVFSPFISIYLQSKKEAGKTSLFVLQEKQNISVVISNDQQVFFGGFFEIQNDAIEMNTSPNNQNNPSPSNFNTLEDILSSLNENIDDDIDNFDIEMLEEEDSEEYRKQEQNRIEELKDFMRATTTVSILENVISNYYTNPNFQSTFIDQIIILDTYGITPDAIGHIKDSLMIETFVRPFSISEAITTLMLEEIKRKSL</sequence>
<dbReference type="EMBL" id="NXLU01000001">
    <property type="protein sequence ID" value="RDU69897.1"/>
    <property type="molecule type" value="Genomic_DNA"/>
</dbReference>
<evidence type="ECO:0000313" key="2">
    <source>
        <dbReference type="Proteomes" id="UP000257067"/>
    </source>
</evidence>
<keyword evidence="2" id="KW-1185">Reference proteome</keyword>
<comment type="caution">
    <text evidence="1">The sequence shown here is derived from an EMBL/GenBank/DDBJ whole genome shotgun (WGS) entry which is preliminary data.</text>
</comment>
<accession>A0A3D8IXA2</accession>
<organism evidence="1 2">
    <name type="scientific">Helicobacter cholecystus</name>
    <dbReference type="NCBI Taxonomy" id="45498"/>
    <lineage>
        <taxon>Bacteria</taxon>
        <taxon>Pseudomonadati</taxon>
        <taxon>Campylobacterota</taxon>
        <taxon>Epsilonproteobacteria</taxon>
        <taxon>Campylobacterales</taxon>
        <taxon>Helicobacteraceae</taxon>
        <taxon>Helicobacter</taxon>
    </lineage>
</organism>
<gene>
    <name evidence="1" type="ORF">CQA62_00335</name>
</gene>
<name>A0A3D8IXA2_9HELI</name>
<proteinExistence type="predicted"/>